<dbReference type="GO" id="GO:0005524">
    <property type="term" value="F:ATP binding"/>
    <property type="evidence" value="ECO:0007669"/>
    <property type="project" value="UniProtKB-KW"/>
</dbReference>
<keyword evidence="2" id="KW-0378">Hydrolase</keyword>
<evidence type="ECO:0000259" key="5">
    <source>
        <dbReference type="SMART" id="SM00797"/>
    </source>
</evidence>
<dbReference type="InterPro" id="IPR003778">
    <property type="entry name" value="CT_A_B"/>
</dbReference>
<dbReference type="EMBL" id="CAEZXR010000068">
    <property type="protein sequence ID" value="CAB4697552.1"/>
    <property type="molecule type" value="Genomic_DNA"/>
</dbReference>
<name>A0A6J6PG69_9ZZZZ</name>
<dbReference type="PANTHER" id="PTHR43309">
    <property type="entry name" value="5-OXOPROLINASE SUBUNIT C"/>
    <property type="match status" value="1"/>
</dbReference>
<feature type="region of interest" description="Disordered" evidence="4">
    <location>
        <begin position="157"/>
        <end position="179"/>
    </location>
</feature>
<proteinExistence type="predicted"/>
<dbReference type="SUPFAM" id="SSF50891">
    <property type="entry name" value="Cyclophilin-like"/>
    <property type="match status" value="1"/>
</dbReference>
<dbReference type="Pfam" id="PF02626">
    <property type="entry name" value="CT_A_B"/>
    <property type="match status" value="1"/>
</dbReference>
<evidence type="ECO:0000256" key="1">
    <source>
        <dbReference type="ARBA" id="ARBA00022741"/>
    </source>
</evidence>
<evidence type="ECO:0000313" key="6">
    <source>
        <dbReference type="EMBL" id="CAB4697552.1"/>
    </source>
</evidence>
<keyword evidence="3" id="KW-0067">ATP-binding</keyword>
<evidence type="ECO:0000256" key="2">
    <source>
        <dbReference type="ARBA" id="ARBA00022801"/>
    </source>
</evidence>
<evidence type="ECO:0000256" key="3">
    <source>
        <dbReference type="ARBA" id="ARBA00022840"/>
    </source>
</evidence>
<protein>
    <submittedName>
        <fullName evidence="6">Unannotated protein</fullName>
    </submittedName>
</protein>
<reference evidence="6" key="1">
    <citation type="submission" date="2020-05" db="EMBL/GenBank/DDBJ databases">
        <authorList>
            <person name="Chiriac C."/>
            <person name="Salcher M."/>
            <person name="Ghai R."/>
            <person name="Kavagutti S V."/>
        </authorList>
    </citation>
    <scope>NUCLEOTIDE SEQUENCE</scope>
</reference>
<keyword evidence="1" id="KW-0547">Nucleotide-binding</keyword>
<organism evidence="6">
    <name type="scientific">freshwater metagenome</name>
    <dbReference type="NCBI Taxonomy" id="449393"/>
    <lineage>
        <taxon>unclassified sequences</taxon>
        <taxon>metagenomes</taxon>
        <taxon>ecological metagenomes</taxon>
    </lineage>
</organism>
<sequence length="288" mass="29716">MSGIEVLEAGLMTTVQDQGRPGFAHLGVPRAGALDRPAAQLANRLVGNPADAAVLETLLGGLRVRCTSGTWVAVCGAAAAIDVDGIARGHSRPEWVPPGAVLRIGAAYAGARTYLALAGGVGVEPVLGSRSTDTLAWVGPPRVAAGDHLSLGERLGEPRALETPRPPASGPLRVHPGPRPEHFAPDALERLCATTWSVQGDSDRIGLRLSGPPVARTDRGELASEGMILGAVQVPPDGQPVVFLADHPPTGGYPVVGVVEADDLWQCAQLRPGEPVRFTPASPSSRSS</sequence>
<feature type="domain" description="Carboxyltransferase" evidence="5">
    <location>
        <begin position="25"/>
        <end position="287"/>
    </location>
</feature>
<dbReference type="InterPro" id="IPR052708">
    <property type="entry name" value="PxpC"/>
</dbReference>
<dbReference type="SMART" id="SM00797">
    <property type="entry name" value="AHS2"/>
    <property type="match status" value="1"/>
</dbReference>
<evidence type="ECO:0000256" key="4">
    <source>
        <dbReference type="SAM" id="MobiDB-lite"/>
    </source>
</evidence>
<dbReference type="AlphaFoldDB" id="A0A6J6PG69"/>
<dbReference type="GO" id="GO:0016787">
    <property type="term" value="F:hydrolase activity"/>
    <property type="evidence" value="ECO:0007669"/>
    <property type="project" value="UniProtKB-KW"/>
</dbReference>
<dbReference type="NCBIfam" id="TIGR00724">
    <property type="entry name" value="urea_amlyse_rel"/>
    <property type="match status" value="1"/>
</dbReference>
<dbReference type="PANTHER" id="PTHR43309:SF3">
    <property type="entry name" value="5-OXOPROLINASE SUBUNIT C"/>
    <property type="match status" value="1"/>
</dbReference>
<accession>A0A6J6PG69</accession>
<gene>
    <name evidence="6" type="ORF">UFOPK2579_00755</name>
</gene>
<dbReference type="InterPro" id="IPR029000">
    <property type="entry name" value="Cyclophilin-like_dom_sf"/>
</dbReference>
<dbReference type="Gene3D" id="2.40.100.10">
    <property type="entry name" value="Cyclophilin-like"/>
    <property type="match status" value="1"/>
</dbReference>